<evidence type="ECO:0000256" key="7">
    <source>
        <dbReference type="ARBA" id="ARBA00023136"/>
    </source>
</evidence>
<reference evidence="10 11" key="1">
    <citation type="journal article" date="2020" name="Cell">
        <title>Large-Scale Comparative Analyses of Tick Genomes Elucidate Their Genetic Diversity and Vector Capacities.</title>
        <authorList>
            <consortium name="Tick Genome and Microbiome Consortium (TIGMIC)"/>
            <person name="Jia N."/>
            <person name="Wang J."/>
            <person name="Shi W."/>
            <person name="Du L."/>
            <person name="Sun Y."/>
            <person name="Zhan W."/>
            <person name="Jiang J.F."/>
            <person name="Wang Q."/>
            <person name="Zhang B."/>
            <person name="Ji P."/>
            <person name="Bell-Sakyi L."/>
            <person name="Cui X.M."/>
            <person name="Yuan T.T."/>
            <person name="Jiang B.G."/>
            <person name="Yang W.F."/>
            <person name="Lam T.T."/>
            <person name="Chang Q.C."/>
            <person name="Ding S.J."/>
            <person name="Wang X.J."/>
            <person name="Zhu J.G."/>
            <person name="Ruan X.D."/>
            <person name="Zhao L."/>
            <person name="Wei J.T."/>
            <person name="Ye R.Z."/>
            <person name="Que T.C."/>
            <person name="Du C.H."/>
            <person name="Zhou Y.H."/>
            <person name="Cheng J.X."/>
            <person name="Dai P.F."/>
            <person name="Guo W.B."/>
            <person name="Han X.H."/>
            <person name="Huang E.J."/>
            <person name="Li L.F."/>
            <person name="Wei W."/>
            <person name="Gao Y.C."/>
            <person name="Liu J.Z."/>
            <person name="Shao H.Z."/>
            <person name="Wang X."/>
            <person name="Wang C.C."/>
            <person name="Yang T.C."/>
            <person name="Huo Q.B."/>
            <person name="Li W."/>
            <person name="Chen H.Y."/>
            <person name="Chen S.E."/>
            <person name="Zhou L.G."/>
            <person name="Ni X.B."/>
            <person name="Tian J.H."/>
            <person name="Sheng Y."/>
            <person name="Liu T."/>
            <person name="Pan Y.S."/>
            <person name="Xia L.Y."/>
            <person name="Li J."/>
            <person name="Zhao F."/>
            <person name="Cao W.C."/>
        </authorList>
    </citation>
    <scope>NUCLEOTIDE SEQUENCE [LARGE SCALE GENOMIC DNA]</scope>
    <source>
        <strain evidence="10">HaeL-2018</strain>
    </source>
</reference>
<keyword evidence="6 9" id="KW-0333">Golgi apparatus</keyword>
<organism evidence="10 11">
    <name type="scientific">Haemaphysalis longicornis</name>
    <name type="common">Bush tick</name>
    <dbReference type="NCBI Taxonomy" id="44386"/>
    <lineage>
        <taxon>Eukaryota</taxon>
        <taxon>Metazoa</taxon>
        <taxon>Ecdysozoa</taxon>
        <taxon>Arthropoda</taxon>
        <taxon>Chelicerata</taxon>
        <taxon>Arachnida</taxon>
        <taxon>Acari</taxon>
        <taxon>Parasitiformes</taxon>
        <taxon>Ixodida</taxon>
        <taxon>Ixodoidea</taxon>
        <taxon>Ixodidae</taxon>
        <taxon>Haemaphysalinae</taxon>
        <taxon>Haemaphysalis</taxon>
    </lineage>
</organism>
<dbReference type="OMA" id="TSWFYNI"/>
<evidence type="ECO:0000256" key="5">
    <source>
        <dbReference type="ARBA" id="ARBA00022989"/>
    </source>
</evidence>
<name>A0A9J6GXJ9_HAELO</name>
<evidence type="ECO:0000256" key="6">
    <source>
        <dbReference type="ARBA" id="ARBA00023034"/>
    </source>
</evidence>
<keyword evidence="9" id="KW-0119">Carbohydrate metabolism</keyword>
<dbReference type="GO" id="GO:0016051">
    <property type="term" value="P:carbohydrate biosynthetic process"/>
    <property type="evidence" value="ECO:0007669"/>
    <property type="project" value="InterPro"/>
</dbReference>
<dbReference type="Proteomes" id="UP000821853">
    <property type="component" value="Chromosome 8"/>
</dbReference>
<evidence type="ECO:0000313" key="11">
    <source>
        <dbReference type="Proteomes" id="UP000821853"/>
    </source>
</evidence>
<accession>A0A9J6GXJ9</accession>
<evidence type="ECO:0000256" key="1">
    <source>
        <dbReference type="ARBA" id="ARBA00004323"/>
    </source>
</evidence>
<dbReference type="OrthoDB" id="2019940at2759"/>
<dbReference type="InterPro" id="IPR027417">
    <property type="entry name" value="P-loop_NTPase"/>
</dbReference>
<keyword evidence="4 9" id="KW-0812">Transmembrane</keyword>
<keyword evidence="7 9" id="KW-0472">Membrane</keyword>
<keyword evidence="11" id="KW-1185">Reference proteome</keyword>
<evidence type="ECO:0000256" key="9">
    <source>
        <dbReference type="RuleBase" id="RU364020"/>
    </source>
</evidence>
<keyword evidence="5 9" id="KW-1133">Transmembrane helix</keyword>
<comment type="subcellular location">
    <subcellularLocation>
        <location evidence="1 9">Golgi apparatus membrane</location>
        <topology evidence="1 9">Single-pass type II membrane protein</topology>
    </subcellularLocation>
</comment>
<dbReference type="Pfam" id="PF03567">
    <property type="entry name" value="Sulfotransfer_2"/>
    <property type="match status" value="1"/>
</dbReference>
<evidence type="ECO:0000256" key="3">
    <source>
        <dbReference type="ARBA" id="ARBA00022679"/>
    </source>
</evidence>
<keyword evidence="9" id="KW-0735">Signal-anchor</keyword>
<dbReference type="PANTHER" id="PTHR12137:SF54">
    <property type="entry name" value="CARBOHYDRATE SULFOTRANSFERASE"/>
    <property type="match status" value="1"/>
</dbReference>
<dbReference type="EMBL" id="JABSTR010000010">
    <property type="protein sequence ID" value="KAH9379593.1"/>
    <property type="molecule type" value="Genomic_DNA"/>
</dbReference>
<gene>
    <name evidence="10" type="ORF">HPB48_022889</name>
</gene>
<dbReference type="AlphaFoldDB" id="A0A9J6GXJ9"/>
<evidence type="ECO:0000313" key="10">
    <source>
        <dbReference type="EMBL" id="KAH9379593.1"/>
    </source>
</evidence>
<evidence type="ECO:0000256" key="2">
    <source>
        <dbReference type="ARBA" id="ARBA00006339"/>
    </source>
</evidence>
<dbReference type="InterPro" id="IPR005331">
    <property type="entry name" value="Sulfotransferase"/>
</dbReference>
<feature type="transmembrane region" description="Helical" evidence="9">
    <location>
        <begin position="6"/>
        <end position="23"/>
    </location>
</feature>
<proteinExistence type="inferred from homology"/>
<keyword evidence="8 9" id="KW-0325">Glycoprotein</keyword>
<protein>
    <recommendedName>
        <fullName evidence="9">Carbohydrate sulfotransferase</fullName>
        <ecNumber evidence="9">2.8.2.-</ecNumber>
    </recommendedName>
</protein>
<dbReference type="InterPro" id="IPR018011">
    <property type="entry name" value="Carb_sulfotrans_8-10"/>
</dbReference>
<evidence type="ECO:0000256" key="4">
    <source>
        <dbReference type="ARBA" id="ARBA00022692"/>
    </source>
</evidence>
<evidence type="ECO:0000256" key="8">
    <source>
        <dbReference type="ARBA" id="ARBA00023180"/>
    </source>
</evidence>
<dbReference type="PANTHER" id="PTHR12137">
    <property type="entry name" value="CARBOHYDRATE SULFOTRANSFERASE"/>
    <property type="match status" value="1"/>
</dbReference>
<dbReference type="GO" id="GO:0000139">
    <property type="term" value="C:Golgi membrane"/>
    <property type="evidence" value="ECO:0007669"/>
    <property type="project" value="UniProtKB-SubCell"/>
</dbReference>
<comment type="similarity">
    <text evidence="2 9">Belongs to the sulfotransferase 2 family.</text>
</comment>
<dbReference type="GO" id="GO:0008146">
    <property type="term" value="F:sulfotransferase activity"/>
    <property type="evidence" value="ECO:0007669"/>
    <property type="project" value="InterPro"/>
</dbReference>
<sequence length="333" mass="37386">MESRRVGYYIAVGAAAWVVLRALESIAYVRQMKKVSPGFLNGHNDQGDAVKNTSTGEVDNLGDRLALIESMCKKYGAILCEGPSDPSRSINPLYCGHGATSFYLVHSRRFGYCPVPKAATSSLKTLLLKAEGISDPGGNADRTFAAFYRQFPRVHPSADLATQLGYAYTKLIVVRHPFDRLVSAYVDKIRTTHPVISVAKKIYEDGFIYNGPNGTLTFSEFVEFILTQLVEKWDQHWAPFTALCRPCSMRYDIIAKVETFEHDLEALLPRIGLSGWSLPTRNVKTRSNDSRQQAVAQHLSELSRQQLLQLHAIYMYDFELFGYKLQGYTDPVL</sequence>
<dbReference type="EC" id="2.8.2.-" evidence="9"/>
<comment type="caution">
    <text evidence="10">The sequence shown here is derived from an EMBL/GenBank/DDBJ whole genome shotgun (WGS) entry which is preliminary data.</text>
</comment>
<dbReference type="VEuPathDB" id="VectorBase:HLOH_045918"/>
<keyword evidence="3 9" id="KW-0808">Transferase</keyword>
<dbReference type="SUPFAM" id="SSF52540">
    <property type="entry name" value="P-loop containing nucleoside triphosphate hydrolases"/>
    <property type="match status" value="1"/>
</dbReference>